<dbReference type="EMBL" id="CP029145">
    <property type="protein sequence ID" value="AWM31883.1"/>
    <property type="molecule type" value="Genomic_DNA"/>
</dbReference>
<accession>A0A2Z3GEF2</accession>
<organism evidence="1 2">
    <name type="scientific">Hymenobacter nivis</name>
    <dbReference type="NCBI Taxonomy" id="1850093"/>
    <lineage>
        <taxon>Bacteria</taxon>
        <taxon>Pseudomonadati</taxon>
        <taxon>Bacteroidota</taxon>
        <taxon>Cytophagia</taxon>
        <taxon>Cytophagales</taxon>
        <taxon>Hymenobacteraceae</taxon>
        <taxon>Hymenobacter</taxon>
    </lineage>
</organism>
<evidence type="ECO:0000313" key="2">
    <source>
        <dbReference type="Proteomes" id="UP000245999"/>
    </source>
</evidence>
<proteinExistence type="predicted"/>
<dbReference type="AlphaFoldDB" id="A0A2Z3GEF2"/>
<sequence length="171" mass="17746">MSPSKQTLADQLAAAAALHLGPGAGGRSSKAVAKTLRHLAKQLHKAARRAERPSARQVRKALAGQLTAALAPFLRPEIPAGGAIAEAVDSTVKRLATQLVKLHRKQDKALAKQARRSVPAPVSAPVPVPVPAAVRPVPPRPAVKRPASKVVPAHLIKPKANGVVDLSVLGK</sequence>
<name>A0A2Z3GEF2_9BACT</name>
<protein>
    <submittedName>
        <fullName evidence="1">Uncharacterized protein</fullName>
    </submittedName>
</protein>
<dbReference type="Proteomes" id="UP000245999">
    <property type="component" value="Chromosome"/>
</dbReference>
<dbReference type="RefSeq" id="WP_109654783.1">
    <property type="nucleotide sequence ID" value="NZ_CP029145.1"/>
</dbReference>
<keyword evidence="2" id="KW-1185">Reference proteome</keyword>
<reference evidence="2" key="1">
    <citation type="submission" date="2018-04" db="EMBL/GenBank/DDBJ databases">
        <title>Complete genome of Antarctic heterotrophic bacterium Hymenobacter nivis.</title>
        <authorList>
            <person name="Terashima M."/>
        </authorList>
    </citation>
    <scope>NUCLEOTIDE SEQUENCE [LARGE SCALE GENOMIC DNA]</scope>
    <source>
        <strain evidence="2">NBRC 111535</strain>
    </source>
</reference>
<dbReference type="KEGG" id="hnv:DDQ68_03210"/>
<gene>
    <name evidence="1" type="ORF">DDQ68_03210</name>
</gene>
<evidence type="ECO:0000313" key="1">
    <source>
        <dbReference type="EMBL" id="AWM31883.1"/>
    </source>
</evidence>